<dbReference type="Proteomes" id="UP000825072">
    <property type="component" value="Chromosome 2"/>
</dbReference>
<geneLocation type="plasmid" evidence="2">
    <name>pKB17-24694</name>
</geneLocation>
<dbReference type="EMBL" id="AP024748">
    <property type="protein sequence ID" value="BCY26546.1"/>
    <property type="molecule type" value="Genomic_DNA"/>
</dbReference>
<name>A0AAD1KSE8_9ACTN</name>
<dbReference type="AlphaFoldDB" id="A0AAD1KSE8"/>
<organism evidence="2 3">
    <name type="scientific">Cutibacterium modestum</name>
    <dbReference type="NCBI Taxonomy" id="2559073"/>
    <lineage>
        <taxon>Bacteria</taxon>
        <taxon>Bacillati</taxon>
        <taxon>Actinomycetota</taxon>
        <taxon>Actinomycetes</taxon>
        <taxon>Propionibacteriales</taxon>
        <taxon>Propionibacteriaceae</taxon>
        <taxon>Cutibacterium</taxon>
    </lineage>
</organism>
<sequence>MTDDPTLPDHTSTEGDDADTRLAEEWTTSGRKVGILPQRQRPGRSTKPAKQTPVSSPAPAAPAPRKTPAATTTQNERQRINVTVYVVPELAAELRSRSAATGVTVSDLVVQALVFVADHAGEAVADDVRVDAVTGDGGGLFDVTPSRPTGVAKIQLGVRMTRHNKDGLDQLTQISGARDRSHLVSVAVRDYLDSNPVPVKKGHHVR</sequence>
<accession>A0AAD1KSE8</accession>
<proteinExistence type="predicted"/>
<keyword evidence="2" id="KW-0614">Plasmid</keyword>
<feature type="region of interest" description="Disordered" evidence="1">
    <location>
        <begin position="1"/>
        <end position="76"/>
    </location>
</feature>
<evidence type="ECO:0000256" key="1">
    <source>
        <dbReference type="SAM" id="MobiDB-lite"/>
    </source>
</evidence>
<evidence type="ECO:0000313" key="3">
    <source>
        <dbReference type="Proteomes" id="UP000825072"/>
    </source>
</evidence>
<feature type="compositionally biased region" description="Low complexity" evidence="1">
    <location>
        <begin position="52"/>
        <end position="73"/>
    </location>
</feature>
<gene>
    <name evidence="2" type="ORF">KB1_25360</name>
</gene>
<evidence type="ECO:0000313" key="2">
    <source>
        <dbReference type="EMBL" id="BCY26546.1"/>
    </source>
</evidence>
<protein>
    <submittedName>
        <fullName evidence="2">Uncharacterized protein</fullName>
    </submittedName>
</protein>
<reference evidence="2" key="1">
    <citation type="submission" date="2021-06" db="EMBL/GenBank/DDBJ databases">
        <title>Genome sequence of Cutibacterium modestum strain KB17-24694.</title>
        <authorList>
            <person name="Dekio I."/>
            <person name="Asahina A."/>
            <person name="Nishida M."/>
        </authorList>
    </citation>
    <scope>NUCLEOTIDE SEQUENCE</scope>
    <source>
        <strain evidence="2">KB17-24694</strain>
        <plasmid evidence="2">pKB17-24694</plasmid>
    </source>
</reference>
<dbReference type="RefSeq" id="WP_221265184.1">
    <property type="nucleotide sequence ID" value="NZ_AP024748.1"/>
</dbReference>